<dbReference type="EMBL" id="LACI01001761">
    <property type="protein sequence ID" value="KJU83714.1"/>
    <property type="molecule type" value="Genomic_DNA"/>
</dbReference>
<dbReference type="Proteomes" id="UP000033423">
    <property type="component" value="Unassembled WGS sequence"/>
</dbReference>
<evidence type="ECO:0000313" key="1">
    <source>
        <dbReference type="EMBL" id="KJU83714.1"/>
    </source>
</evidence>
<gene>
    <name evidence="1" type="ORF">MBAV_004093</name>
</gene>
<name>A0A0F3GP04_9BACT</name>
<organism evidence="1 2">
    <name type="scientific">Candidatus Magnetobacterium bavaricum</name>
    <dbReference type="NCBI Taxonomy" id="29290"/>
    <lineage>
        <taxon>Bacteria</taxon>
        <taxon>Pseudomonadati</taxon>
        <taxon>Nitrospirota</taxon>
        <taxon>Thermodesulfovibrionia</taxon>
        <taxon>Thermodesulfovibrionales</taxon>
        <taxon>Candidatus Magnetobacteriaceae</taxon>
        <taxon>Candidatus Magnetobacterium</taxon>
    </lineage>
</organism>
<sequence length="106" mass="11656">MVKGEKAANKTTMNDIVTFMGKGTGKKYMDQLRVVIGEFINAEASLLEVRSKDAHDTANLAKTSMVQMQTLRRSRGQSPSLSQHIPLPLWEGLGEGWGGLMKANNH</sequence>
<keyword evidence="2" id="KW-1185">Reference proteome</keyword>
<proteinExistence type="predicted"/>
<comment type="caution">
    <text evidence="1">The sequence shown here is derived from an EMBL/GenBank/DDBJ whole genome shotgun (WGS) entry which is preliminary data.</text>
</comment>
<protein>
    <submittedName>
        <fullName evidence="1">Uncharacterized protein</fullName>
    </submittedName>
</protein>
<evidence type="ECO:0000313" key="2">
    <source>
        <dbReference type="Proteomes" id="UP000033423"/>
    </source>
</evidence>
<reference evidence="1 2" key="1">
    <citation type="submission" date="2015-02" db="EMBL/GenBank/DDBJ databases">
        <title>Single-cell genomics of uncultivated deep-branching MTB reveals a conserved set of magnetosome genes.</title>
        <authorList>
            <person name="Kolinko S."/>
            <person name="Richter M."/>
            <person name="Glockner F.O."/>
            <person name="Brachmann A."/>
            <person name="Schuler D."/>
        </authorList>
    </citation>
    <scope>NUCLEOTIDE SEQUENCE [LARGE SCALE GENOMIC DNA]</scope>
    <source>
        <strain evidence="1">TM-1</strain>
    </source>
</reference>
<accession>A0A0F3GP04</accession>
<dbReference type="AlphaFoldDB" id="A0A0F3GP04"/>